<dbReference type="RefSeq" id="WP_234251639.1">
    <property type="nucleotide sequence ID" value="NZ_JABFTQ010000019.1"/>
</dbReference>
<keyword evidence="2" id="KW-1185">Reference proteome</keyword>
<dbReference type="EMBL" id="JABFTQ010000019">
    <property type="protein sequence ID" value="MCE8049182.1"/>
    <property type="molecule type" value="Genomic_DNA"/>
</dbReference>
<proteinExistence type="predicted"/>
<sequence length="136" mass="15384">MEMLNQDKATTGLKTAVTILGKWGATIEQGTAILRVPPETYARAQRHDPEWQVSLDDDQLTRISYVLNIHAALRVVFDNPDNLYGFMSMANYNEGFDGRSALEVIACGDIGTLRETWLRVNMERPMIIDDEGRVRL</sequence>
<organism evidence="1 2">
    <name type="scientific">Billgrantia desiderata</name>
    <dbReference type="NCBI Taxonomy" id="52021"/>
    <lineage>
        <taxon>Bacteria</taxon>
        <taxon>Pseudomonadati</taxon>
        <taxon>Pseudomonadota</taxon>
        <taxon>Gammaproteobacteria</taxon>
        <taxon>Oceanospirillales</taxon>
        <taxon>Halomonadaceae</taxon>
        <taxon>Billgrantia</taxon>
    </lineage>
</organism>
<evidence type="ECO:0000313" key="2">
    <source>
        <dbReference type="Proteomes" id="UP001320154"/>
    </source>
</evidence>
<name>A0ABS9BBD4_9GAMM</name>
<protein>
    <submittedName>
        <fullName evidence="1">Uncharacterized protein</fullName>
    </submittedName>
</protein>
<gene>
    <name evidence="1" type="ORF">HOP60_20940</name>
</gene>
<dbReference type="Proteomes" id="UP001320154">
    <property type="component" value="Unassembled WGS sequence"/>
</dbReference>
<evidence type="ECO:0000313" key="1">
    <source>
        <dbReference type="EMBL" id="MCE8049182.1"/>
    </source>
</evidence>
<reference evidence="1 2" key="1">
    <citation type="journal article" date="2021" name="Front. Microbiol.">
        <title>Aerobic Denitrification and Heterotrophic Sulfur Oxidation in the Genus Halomonas Revealed by Six Novel Species Characterizations and Genome-Based Analysis.</title>
        <authorList>
            <person name="Wang L."/>
            <person name="Shao Z."/>
        </authorList>
    </citation>
    <scope>NUCLEOTIDE SEQUENCE [LARGE SCALE GENOMIC DNA]</scope>
    <source>
        <strain evidence="1 2">MCCC 1A05748</strain>
    </source>
</reference>
<comment type="caution">
    <text evidence="1">The sequence shown here is derived from an EMBL/GenBank/DDBJ whole genome shotgun (WGS) entry which is preliminary data.</text>
</comment>
<accession>A0ABS9BBD4</accession>